<dbReference type="AlphaFoldDB" id="A0A426YEK9"/>
<protein>
    <submittedName>
        <fullName evidence="1">Uncharacterized protein</fullName>
    </submittedName>
</protein>
<dbReference type="InterPro" id="IPR015495">
    <property type="entry name" value="Myb_TF_plants"/>
</dbReference>
<organism evidence="1 2">
    <name type="scientific">Ensete ventricosum</name>
    <name type="common">Abyssinian banana</name>
    <name type="synonym">Musa ensete</name>
    <dbReference type="NCBI Taxonomy" id="4639"/>
    <lineage>
        <taxon>Eukaryota</taxon>
        <taxon>Viridiplantae</taxon>
        <taxon>Streptophyta</taxon>
        <taxon>Embryophyta</taxon>
        <taxon>Tracheophyta</taxon>
        <taxon>Spermatophyta</taxon>
        <taxon>Magnoliopsida</taxon>
        <taxon>Liliopsida</taxon>
        <taxon>Zingiberales</taxon>
        <taxon>Musaceae</taxon>
        <taxon>Ensete</taxon>
    </lineage>
</organism>
<dbReference type="Proteomes" id="UP000287651">
    <property type="component" value="Unassembled WGS sequence"/>
</dbReference>
<sequence>RVVRPLIDIELWSTAAARAAGCSGPKTSSSSTCTPCSESGNGWLPPPSPHLPSVLTERLLACWWSSFATKLPGSMDSEIKNYRNTHLRKKLIRMGLDPVTHRPATNLDLLTGLSNLLSAGAHGGTASHFHNALKLQVVQSLIRGRCHERNKLSRALADRFDLD</sequence>
<dbReference type="PANTHER" id="PTHR47994">
    <property type="entry name" value="F14D16.11-RELATED"/>
    <property type="match status" value="1"/>
</dbReference>
<feature type="non-terminal residue" evidence="1">
    <location>
        <position position="1"/>
    </location>
</feature>
<evidence type="ECO:0000313" key="1">
    <source>
        <dbReference type="EMBL" id="RRT50107.1"/>
    </source>
</evidence>
<name>A0A426YEK9_ENSVE</name>
<proteinExistence type="predicted"/>
<dbReference type="EMBL" id="AMZH03012952">
    <property type="protein sequence ID" value="RRT50107.1"/>
    <property type="molecule type" value="Genomic_DNA"/>
</dbReference>
<reference evidence="1 2" key="1">
    <citation type="journal article" date="2014" name="Agronomy (Basel)">
        <title>A Draft Genome Sequence for Ensete ventricosum, the Drought-Tolerant Tree Against Hunger.</title>
        <authorList>
            <person name="Harrison J."/>
            <person name="Moore K.A."/>
            <person name="Paszkiewicz K."/>
            <person name="Jones T."/>
            <person name="Grant M."/>
            <person name="Ambacheew D."/>
            <person name="Muzemil S."/>
            <person name="Studholme D.J."/>
        </authorList>
    </citation>
    <scope>NUCLEOTIDE SEQUENCE [LARGE SCALE GENOMIC DNA]</scope>
</reference>
<accession>A0A426YEK9</accession>
<comment type="caution">
    <text evidence="1">The sequence shown here is derived from an EMBL/GenBank/DDBJ whole genome shotgun (WGS) entry which is preliminary data.</text>
</comment>
<gene>
    <name evidence="1" type="ORF">B296_00051954</name>
</gene>
<evidence type="ECO:0000313" key="2">
    <source>
        <dbReference type="Proteomes" id="UP000287651"/>
    </source>
</evidence>